<dbReference type="AlphaFoldDB" id="A0AAW1NN27"/>
<sequence>MANHNPLPGVPLLSQAVHVYCTGNAQALGQVSTAANSAGSQPLTSAANTFSNATSANVPGSQGSASTGATGQTSATYTPNGQSGSSTSSSSSGSQTSGNANAYAIGNGETVLVNPPSPNTPTSPFGGGFTVASNSQTETTAASNTLPPNSPGAQNTAASNGSGSQSTQNGQTTSGNTGTSAAAQGNGMSNALAQIGIQPDGSSVLNSNSAASTGNHAGSP</sequence>
<feature type="compositionally biased region" description="Low complexity" evidence="1">
    <location>
        <begin position="155"/>
        <end position="187"/>
    </location>
</feature>
<organism evidence="2 3">
    <name type="scientific">Symbiochloris irregularis</name>
    <dbReference type="NCBI Taxonomy" id="706552"/>
    <lineage>
        <taxon>Eukaryota</taxon>
        <taxon>Viridiplantae</taxon>
        <taxon>Chlorophyta</taxon>
        <taxon>core chlorophytes</taxon>
        <taxon>Trebouxiophyceae</taxon>
        <taxon>Trebouxiales</taxon>
        <taxon>Trebouxiaceae</taxon>
        <taxon>Symbiochloris</taxon>
    </lineage>
</organism>
<dbReference type="EMBL" id="JALJOQ010000246">
    <property type="protein sequence ID" value="KAK9787513.1"/>
    <property type="molecule type" value="Genomic_DNA"/>
</dbReference>
<accession>A0AAW1NN27</accession>
<feature type="compositionally biased region" description="Low complexity" evidence="1">
    <location>
        <begin position="54"/>
        <end position="98"/>
    </location>
</feature>
<comment type="caution">
    <text evidence="2">The sequence shown here is derived from an EMBL/GenBank/DDBJ whole genome shotgun (WGS) entry which is preliminary data.</text>
</comment>
<dbReference type="Proteomes" id="UP001465755">
    <property type="component" value="Unassembled WGS sequence"/>
</dbReference>
<evidence type="ECO:0000256" key="1">
    <source>
        <dbReference type="SAM" id="MobiDB-lite"/>
    </source>
</evidence>
<keyword evidence="3" id="KW-1185">Reference proteome</keyword>
<reference evidence="2 3" key="1">
    <citation type="journal article" date="2024" name="Nat. Commun.">
        <title>Phylogenomics reveals the evolutionary origins of lichenization in chlorophyte algae.</title>
        <authorList>
            <person name="Puginier C."/>
            <person name="Libourel C."/>
            <person name="Otte J."/>
            <person name="Skaloud P."/>
            <person name="Haon M."/>
            <person name="Grisel S."/>
            <person name="Petersen M."/>
            <person name="Berrin J.G."/>
            <person name="Delaux P.M."/>
            <person name="Dal Grande F."/>
            <person name="Keller J."/>
        </authorList>
    </citation>
    <scope>NUCLEOTIDE SEQUENCE [LARGE SCALE GENOMIC DNA]</scope>
    <source>
        <strain evidence="2 3">SAG 2036</strain>
    </source>
</reference>
<feature type="region of interest" description="Disordered" evidence="1">
    <location>
        <begin position="54"/>
        <end position="220"/>
    </location>
</feature>
<proteinExistence type="predicted"/>
<gene>
    <name evidence="2" type="ORF">WJX73_008200</name>
</gene>
<feature type="compositionally biased region" description="Polar residues" evidence="1">
    <location>
        <begin position="200"/>
        <end position="220"/>
    </location>
</feature>
<name>A0AAW1NN27_9CHLO</name>
<protein>
    <submittedName>
        <fullName evidence="2">Uncharacterized protein</fullName>
    </submittedName>
</protein>
<evidence type="ECO:0000313" key="3">
    <source>
        <dbReference type="Proteomes" id="UP001465755"/>
    </source>
</evidence>
<evidence type="ECO:0000313" key="2">
    <source>
        <dbReference type="EMBL" id="KAK9787513.1"/>
    </source>
</evidence>
<feature type="compositionally biased region" description="Polar residues" evidence="1">
    <location>
        <begin position="131"/>
        <end position="154"/>
    </location>
</feature>